<feature type="region of interest" description="Disordered" evidence="6">
    <location>
        <begin position="378"/>
        <end position="401"/>
    </location>
</feature>
<feature type="transmembrane region" description="Helical" evidence="7">
    <location>
        <begin position="262"/>
        <end position="285"/>
    </location>
</feature>
<feature type="domain" description="ABC-2 type transporter transmembrane" evidence="8">
    <location>
        <begin position="24"/>
        <end position="367"/>
    </location>
</feature>
<gene>
    <name evidence="9" type="ORF">ACFSF0_01035</name>
</gene>
<feature type="transmembrane region" description="Helical" evidence="7">
    <location>
        <begin position="297"/>
        <end position="320"/>
    </location>
</feature>
<evidence type="ECO:0000313" key="10">
    <source>
        <dbReference type="Proteomes" id="UP001597304"/>
    </source>
</evidence>
<dbReference type="InterPro" id="IPR013525">
    <property type="entry name" value="ABC2_TM"/>
</dbReference>
<evidence type="ECO:0000313" key="9">
    <source>
        <dbReference type="EMBL" id="MFD1709180.1"/>
    </source>
</evidence>
<feature type="transmembrane region" description="Helical" evidence="7">
    <location>
        <begin position="352"/>
        <end position="372"/>
    </location>
</feature>
<dbReference type="PANTHER" id="PTHR30294:SF47">
    <property type="entry name" value="INNER MEMBRANE TRANSPORT PERMEASE YHHJ"/>
    <property type="match status" value="1"/>
</dbReference>
<evidence type="ECO:0000256" key="2">
    <source>
        <dbReference type="ARBA" id="ARBA00022475"/>
    </source>
</evidence>
<keyword evidence="2" id="KW-1003">Cell membrane</keyword>
<dbReference type="EMBL" id="JBHUEJ010000003">
    <property type="protein sequence ID" value="MFD1709180.1"/>
    <property type="molecule type" value="Genomic_DNA"/>
</dbReference>
<dbReference type="Pfam" id="PF12698">
    <property type="entry name" value="ABC2_membrane_3"/>
    <property type="match status" value="1"/>
</dbReference>
<dbReference type="Proteomes" id="UP001597304">
    <property type="component" value="Unassembled WGS sequence"/>
</dbReference>
<evidence type="ECO:0000259" key="8">
    <source>
        <dbReference type="Pfam" id="PF12698"/>
    </source>
</evidence>
<proteinExistence type="predicted"/>
<keyword evidence="10" id="KW-1185">Reference proteome</keyword>
<dbReference type="PANTHER" id="PTHR30294">
    <property type="entry name" value="MEMBRANE COMPONENT OF ABC TRANSPORTER YHHJ-RELATED"/>
    <property type="match status" value="1"/>
</dbReference>
<evidence type="ECO:0000256" key="3">
    <source>
        <dbReference type="ARBA" id="ARBA00022692"/>
    </source>
</evidence>
<evidence type="ECO:0000256" key="4">
    <source>
        <dbReference type="ARBA" id="ARBA00022989"/>
    </source>
</evidence>
<evidence type="ECO:0000256" key="6">
    <source>
        <dbReference type="SAM" id="MobiDB-lite"/>
    </source>
</evidence>
<dbReference type="RefSeq" id="WP_147913056.1">
    <property type="nucleotide sequence ID" value="NZ_JBHUEJ010000003.1"/>
</dbReference>
<keyword evidence="3 7" id="KW-0812">Transmembrane</keyword>
<keyword evidence="5 7" id="KW-0472">Membrane</keyword>
<protein>
    <submittedName>
        <fullName evidence="9">ABC transporter permease</fullName>
    </submittedName>
</protein>
<comment type="subcellular location">
    <subcellularLocation>
        <location evidence="1">Cell membrane</location>
        <topology evidence="1">Multi-pass membrane protein</topology>
    </subcellularLocation>
</comment>
<name>A0ABW4KSF9_9BURK</name>
<feature type="transmembrane region" description="Helical" evidence="7">
    <location>
        <begin position="225"/>
        <end position="250"/>
    </location>
</feature>
<organism evidence="9 10">
    <name type="scientific">Ottowia flava</name>
    <dbReference type="NCBI Taxonomy" id="2675430"/>
    <lineage>
        <taxon>Bacteria</taxon>
        <taxon>Pseudomonadati</taxon>
        <taxon>Pseudomonadota</taxon>
        <taxon>Betaproteobacteria</taxon>
        <taxon>Burkholderiales</taxon>
        <taxon>Comamonadaceae</taxon>
        <taxon>Ottowia</taxon>
    </lineage>
</organism>
<keyword evidence="4 7" id="KW-1133">Transmembrane helix</keyword>
<evidence type="ECO:0000256" key="1">
    <source>
        <dbReference type="ARBA" id="ARBA00004651"/>
    </source>
</evidence>
<feature type="transmembrane region" description="Helical" evidence="7">
    <location>
        <begin position="21"/>
        <end position="41"/>
    </location>
</feature>
<reference evidence="10" key="1">
    <citation type="journal article" date="2019" name="Int. J. Syst. Evol. Microbiol.">
        <title>The Global Catalogue of Microorganisms (GCM) 10K type strain sequencing project: providing services to taxonomists for standard genome sequencing and annotation.</title>
        <authorList>
            <consortium name="The Broad Institute Genomics Platform"/>
            <consortium name="The Broad Institute Genome Sequencing Center for Infectious Disease"/>
            <person name="Wu L."/>
            <person name="Ma J."/>
        </authorList>
    </citation>
    <scope>NUCLEOTIDE SEQUENCE [LARGE SCALE GENOMIC DNA]</scope>
    <source>
        <strain evidence="10">LMG 29247</strain>
    </source>
</reference>
<feature type="compositionally biased region" description="Low complexity" evidence="6">
    <location>
        <begin position="380"/>
        <end position="392"/>
    </location>
</feature>
<evidence type="ECO:0000256" key="5">
    <source>
        <dbReference type="ARBA" id="ARBA00023136"/>
    </source>
</evidence>
<sequence length="401" mass="42108">MRSFWRAWVAEWRHLLASPGDLALLTLFPLAAMAIVASIFIGGVARQLPVAVIDEDGGAFSRALRSELAASPTLRVVATTQDTAAVMTAFRRGEVVAALQIPNGVDEGLARARAPVLTIYYNASFLTTGKLAEGAIATVVSAAAGRSLLAQQVNAVVPVVRRAVPTVQTSILFNPQASFEGYLQALIHPAVLHLIVACATVMALGRELRGGSLGRWARRQRLLPLALVGKLVPAVLITSAWGAVWLIWLAGVRGWRPEGSIALIWLGQALLFAATAAISALLVVGTRRVGTALSMSAIYAGSALAFSGGTLPLSGASWFARSWSAALPYPHYLPLAMDQFIGAPPSLALRPALTLLAYALVAGGVAWALIAWQRGQRGQPAQPSKPAAPAVPTREVPDAAH</sequence>
<comment type="caution">
    <text evidence="9">The sequence shown here is derived from an EMBL/GenBank/DDBJ whole genome shotgun (WGS) entry which is preliminary data.</text>
</comment>
<evidence type="ECO:0000256" key="7">
    <source>
        <dbReference type="SAM" id="Phobius"/>
    </source>
</evidence>
<accession>A0ABW4KSF9</accession>
<dbReference type="Gene3D" id="3.40.1710.10">
    <property type="entry name" value="abc type-2 transporter like domain"/>
    <property type="match status" value="1"/>
</dbReference>
<dbReference type="InterPro" id="IPR051449">
    <property type="entry name" value="ABC-2_transporter_component"/>
</dbReference>